<name>A0ABP8KQ54_9BACT</name>
<organism evidence="6 7">
    <name type="scientific">Nibrella viscosa</name>
    <dbReference type="NCBI Taxonomy" id="1084524"/>
    <lineage>
        <taxon>Bacteria</taxon>
        <taxon>Pseudomonadati</taxon>
        <taxon>Bacteroidota</taxon>
        <taxon>Cytophagia</taxon>
        <taxon>Cytophagales</taxon>
        <taxon>Spirosomataceae</taxon>
        <taxon>Nibrella</taxon>
    </lineage>
</organism>
<comment type="caution">
    <text evidence="6">The sequence shown here is derived from an EMBL/GenBank/DDBJ whole genome shotgun (WGS) entry which is preliminary data.</text>
</comment>
<proteinExistence type="predicted"/>
<dbReference type="RefSeq" id="WP_345269648.1">
    <property type="nucleotide sequence ID" value="NZ_BAABHB010000009.1"/>
</dbReference>
<protein>
    <submittedName>
        <fullName evidence="6">DUF86 domain-containing protein</fullName>
    </submittedName>
</protein>
<dbReference type="EMBL" id="BAABHB010000009">
    <property type="protein sequence ID" value="GAA4412366.1"/>
    <property type="molecule type" value="Genomic_DNA"/>
</dbReference>
<evidence type="ECO:0000256" key="3">
    <source>
        <dbReference type="ARBA" id="ARBA00022722"/>
    </source>
</evidence>
<reference evidence="7" key="1">
    <citation type="journal article" date="2019" name="Int. J. Syst. Evol. Microbiol.">
        <title>The Global Catalogue of Microorganisms (GCM) 10K type strain sequencing project: providing services to taxonomists for standard genome sequencing and annotation.</title>
        <authorList>
            <consortium name="The Broad Institute Genomics Platform"/>
            <consortium name="The Broad Institute Genome Sequencing Center for Infectious Disease"/>
            <person name="Wu L."/>
            <person name="Ma J."/>
        </authorList>
    </citation>
    <scope>NUCLEOTIDE SEQUENCE [LARGE SCALE GENOMIC DNA]</scope>
    <source>
        <strain evidence="7">JCM 17925</strain>
    </source>
</reference>
<dbReference type="Pfam" id="PF01934">
    <property type="entry name" value="HepT-like"/>
    <property type="match status" value="1"/>
</dbReference>
<keyword evidence="1" id="KW-0597">Phosphoprotein</keyword>
<evidence type="ECO:0000313" key="6">
    <source>
        <dbReference type="EMBL" id="GAA4412366.1"/>
    </source>
</evidence>
<evidence type="ECO:0000256" key="5">
    <source>
        <dbReference type="ARBA" id="ARBA00022801"/>
    </source>
</evidence>
<keyword evidence="2" id="KW-1277">Toxin-antitoxin system</keyword>
<dbReference type="PANTHER" id="PTHR34139">
    <property type="entry name" value="UPF0331 PROTEIN MJ0127"/>
    <property type="match status" value="1"/>
</dbReference>
<dbReference type="PANTHER" id="PTHR34139:SF1">
    <property type="entry name" value="RNASE MJ1380-RELATED"/>
    <property type="match status" value="1"/>
</dbReference>
<keyword evidence="4" id="KW-0547">Nucleotide-binding</keyword>
<keyword evidence="7" id="KW-1185">Reference proteome</keyword>
<dbReference type="SUPFAM" id="SSF81593">
    <property type="entry name" value="Nucleotidyltransferase substrate binding subunit/domain"/>
    <property type="match status" value="1"/>
</dbReference>
<accession>A0ABP8KQ54</accession>
<evidence type="ECO:0000256" key="1">
    <source>
        <dbReference type="ARBA" id="ARBA00022553"/>
    </source>
</evidence>
<evidence type="ECO:0000313" key="7">
    <source>
        <dbReference type="Proteomes" id="UP001500936"/>
    </source>
</evidence>
<dbReference type="InterPro" id="IPR051813">
    <property type="entry name" value="HepT_RNase_toxin"/>
</dbReference>
<dbReference type="Gene3D" id="1.20.120.330">
    <property type="entry name" value="Nucleotidyltransferases domain 2"/>
    <property type="match status" value="1"/>
</dbReference>
<evidence type="ECO:0000256" key="4">
    <source>
        <dbReference type="ARBA" id="ARBA00022741"/>
    </source>
</evidence>
<keyword evidence="5" id="KW-0378">Hydrolase</keyword>
<keyword evidence="3" id="KW-0540">Nuclease</keyword>
<evidence type="ECO:0000256" key="2">
    <source>
        <dbReference type="ARBA" id="ARBA00022649"/>
    </source>
</evidence>
<sequence>MTRDDQVYLQDIIDSIDIIFQHIGDSTEYEFSQSLLIQDAVYRRFEIIGEATIRLSDDLKSRYPEIEWRLMRAMRNKLAHEYFGISASTVYNTIKLYLPALLRNLQRVQHEQRNIS</sequence>
<dbReference type="InterPro" id="IPR008201">
    <property type="entry name" value="HepT-like"/>
</dbReference>
<gene>
    <name evidence="6" type="ORF">GCM10023187_39350</name>
</gene>
<dbReference type="Proteomes" id="UP001500936">
    <property type="component" value="Unassembled WGS sequence"/>
</dbReference>